<name>A0A3N4IDH4_ASCIM</name>
<accession>A0A3N4IDH4</accession>
<reference evidence="2 3" key="1">
    <citation type="journal article" date="2018" name="Nat. Ecol. Evol.">
        <title>Pezizomycetes genomes reveal the molecular basis of ectomycorrhizal truffle lifestyle.</title>
        <authorList>
            <person name="Murat C."/>
            <person name="Payen T."/>
            <person name="Noel B."/>
            <person name="Kuo A."/>
            <person name="Morin E."/>
            <person name="Chen J."/>
            <person name="Kohler A."/>
            <person name="Krizsan K."/>
            <person name="Balestrini R."/>
            <person name="Da Silva C."/>
            <person name="Montanini B."/>
            <person name="Hainaut M."/>
            <person name="Levati E."/>
            <person name="Barry K.W."/>
            <person name="Belfiori B."/>
            <person name="Cichocki N."/>
            <person name="Clum A."/>
            <person name="Dockter R.B."/>
            <person name="Fauchery L."/>
            <person name="Guy J."/>
            <person name="Iotti M."/>
            <person name="Le Tacon F."/>
            <person name="Lindquist E.A."/>
            <person name="Lipzen A."/>
            <person name="Malagnac F."/>
            <person name="Mello A."/>
            <person name="Molinier V."/>
            <person name="Miyauchi S."/>
            <person name="Poulain J."/>
            <person name="Riccioni C."/>
            <person name="Rubini A."/>
            <person name="Sitrit Y."/>
            <person name="Splivallo R."/>
            <person name="Traeger S."/>
            <person name="Wang M."/>
            <person name="Zifcakova L."/>
            <person name="Wipf D."/>
            <person name="Zambonelli A."/>
            <person name="Paolocci F."/>
            <person name="Nowrousian M."/>
            <person name="Ottonello S."/>
            <person name="Baldrian P."/>
            <person name="Spatafora J.W."/>
            <person name="Henrissat B."/>
            <person name="Nagy L.G."/>
            <person name="Aury J.M."/>
            <person name="Wincker P."/>
            <person name="Grigoriev I.V."/>
            <person name="Bonfante P."/>
            <person name="Martin F.M."/>
        </authorList>
    </citation>
    <scope>NUCLEOTIDE SEQUENCE [LARGE SCALE GENOMIC DNA]</scope>
    <source>
        <strain evidence="2 3">RN42</strain>
    </source>
</reference>
<evidence type="ECO:0000313" key="3">
    <source>
        <dbReference type="Proteomes" id="UP000275078"/>
    </source>
</evidence>
<feature type="chain" id="PRO_5018066470" evidence="1">
    <location>
        <begin position="22"/>
        <end position="217"/>
    </location>
</feature>
<dbReference type="Proteomes" id="UP000275078">
    <property type="component" value="Unassembled WGS sequence"/>
</dbReference>
<dbReference type="EMBL" id="ML119660">
    <property type="protein sequence ID" value="RPA84175.1"/>
    <property type="molecule type" value="Genomic_DNA"/>
</dbReference>
<evidence type="ECO:0000256" key="1">
    <source>
        <dbReference type="SAM" id="SignalP"/>
    </source>
</evidence>
<sequence>MKLFGLTRFSILSLAATSCLAKPLQIPSSTGLSEYSAPGIDEYEDADAFPEPIDTYTFGVRYYPEHEYTATNEAFYTSLGDAWTSVQNITGTTATDDNTSTGTGKQGTIVQTTQKQFDPQFHFWDLIKSPGVEAACVLHKTRDGVEVDPWMYGWFDVVECMDRENYVHFMNEMAFTADNAKENKDGIVASRLEMDRWEAYLQYLKAMKESSEKKEEA</sequence>
<organism evidence="2 3">
    <name type="scientific">Ascobolus immersus RN42</name>
    <dbReference type="NCBI Taxonomy" id="1160509"/>
    <lineage>
        <taxon>Eukaryota</taxon>
        <taxon>Fungi</taxon>
        <taxon>Dikarya</taxon>
        <taxon>Ascomycota</taxon>
        <taxon>Pezizomycotina</taxon>
        <taxon>Pezizomycetes</taxon>
        <taxon>Pezizales</taxon>
        <taxon>Ascobolaceae</taxon>
        <taxon>Ascobolus</taxon>
    </lineage>
</organism>
<feature type="signal peptide" evidence="1">
    <location>
        <begin position="1"/>
        <end position="21"/>
    </location>
</feature>
<dbReference type="PROSITE" id="PS51257">
    <property type="entry name" value="PROKAR_LIPOPROTEIN"/>
    <property type="match status" value="1"/>
</dbReference>
<proteinExistence type="predicted"/>
<dbReference type="AlphaFoldDB" id="A0A3N4IDH4"/>
<protein>
    <submittedName>
        <fullName evidence="2">Uncharacterized protein</fullName>
    </submittedName>
</protein>
<gene>
    <name evidence="2" type="ORF">BJ508DRAFT_359877</name>
</gene>
<keyword evidence="1" id="KW-0732">Signal</keyword>
<keyword evidence="3" id="KW-1185">Reference proteome</keyword>
<evidence type="ECO:0000313" key="2">
    <source>
        <dbReference type="EMBL" id="RPA84175.1"/>
    </source>
</evidence>